<dbReference type="CDD" id="cd15465">
    <property type="entry name" value="bS6_mito"/>
    <property type="match status" value="1"/>
</dbReference>
<keyword evidence="4" id="KW-1185">Reference proteome</keyword>
<dbReference type="GO" id="GO:0003735">
    <property type="term" value="F:structural constituent of ribosome"/>
    <property type="evidence" value="ECO:0007669"/>
    <property type="project" value="InterPro"/>
</dbReference>
<gene>
    <name evidence="3" type="primary">mrp17</name>
    <name evidence="2" type="ORF">SJAG_01468</name>
</gene>
<dbReference type="Gene3D" id="3.30.70.60">
    <property type="match status" value="1"/>
</dbReference>
<dbReference type="Proteomes" id="UP000001744">
    <property type="component" value="Unassembled WGS sequence"/>
</dbReference>
<evidence type="ECO:0000313" key="4">
    <source>
        <dbReference type="Proteomes" id="UP000001744"/>
    </source>
</evidence>
<organism evidence="2 4">
    <name type="scientific">Schizosaccharomyces japonicus (strain yFS275 / FY16936)</name>
    <name type="common">Fission yeast</name>
    <dbReference type="NCBI Taxonomy" id="402676"/>
    <lineage>
        <taxon>Eukaryota</taxon>
        <taxon>Fungi</taxon>
        <taxon>Dikarya</taxon>
        <taxon>Ascomycota</taxon>
        <taxon>Taphrinomycotina</taxon>
        <taxon>Schizosaccharomycetes</taxon>
        <taxon>Schizosaccharomycetales</taxon>
        <taxon>Schizosaccharomycetaceae</taxon>
        <taxon>Schizosaccharomyces</taxon>
    </lineage>
</organism>
<comment type="similarity">
    <text evidence="1">Belongs to the bacterial ribosomal protein bS6 family.</text>
</comment>
<proteinExistence type="inferred from homology"/>
<dbReference type="Pfam" id="PF01250">
    <property type="entry name" value="Ribosomal_S6"/>
    <property type="match status" value="1"/>
</dbReference>
<dbReference type="InterPro" id="IPR014717">
    <property type="entry name" value="Transl_elong_EF1B/ribsomal_bS6"/>
</dbReference>
<dbReference type="GO" id="GO:0005840">
    <property type="term" value="C:ribosome"/>
    <property type="evidence" value="ECO:0007669"/>
    <property type="project" value="UniProtKB-KW"/>
</dbReference>
<dbReference type="AlphaFoldDB" id="B6JY08"/>
<dbReference type="InterPro" id="IPR000529">
    <property type="entry name" value="Ribosomal_bS6"/>
</dbReference>
<evidence type="ECO:0000256" key="1">
    <source>
        <dbReference type="ARBA" id="ARBA00009512"/>
    </source>
</evidence>
<dbReference type="STRING" id="402676.B6JY08"/>
<dbReference type="VEuPathDB" id="FungiDB:SJAG_01468"/>
<name>B6JY08_SCHJY</name>
<dbReference type="SUPFAM" id="SSF54995">
    <property type="entry name" value="Ribosomal protein S6"/>
    <property type="match status" value="1"/>
</dbReference>
<keyword evidence="2" id="KW-0689">Ribosomal protein</keyword>
<evidence type="ECO:0000313" key="3">
    <source>
        <dbReference type="JaponicusDB" id="SJAG_01468"/>
    </source>
</evidence>
<dbReference type="GO" id="GO:0019843">
    <property type="term" value="F:rRNA binding"/>
    <property type="evidence" value="ECO:0007669"/>
    <property type="project" value="InterPro"/>
</dbReference>
<dbReference type="JaponicusDB" id="SJAG_01468">
    <property type="gene designation" value="mrp17"/>
</dbReference>
<sequence>MVFYELFCISRPFVRKMVYTEATDIAKNLAKRCGTILLDRRGAIDGFEVYGLKELDKPIKKQGEKYDFGFWWGMRFHCSTFAQYEMFKTLHQDPSVLRFNIIRKAYKIDQL</sequence>
<reference evidence="2 4" key="1">
    <citation type="journal article" date="2011" name="Science">
        <title>Comparative functional genomics of the fission yeasts.</title>
        <authorList>
            <person name="Rhind N."/>
            <person name="Chen Z."/>
            <person name="Yassour M."/>
            <person name="Thompson D.A."/>
            <person name="Haas B.J."/>
            <person name="Habib N."/>
            <person name="Wapinski I."/>
            <person name="Roy S."/>
            <person name="Lin M.F."/>
            <person name="Heiman D.I."/>
            <person name="Young S.K."/>
            <person name="Furuya K."/>
            <person name="Guo Y."/>
            <person name="Pidoux A."/>
            <person name="Chen H.M."/>
            <person name="Robbertse B."/>
            <person name="Goldberg J.M."/>
            <person name="Aoki K."/>
            <person name="Bayne E.H."/>
            <person name="Berlin A.M."/>
            <person name="Desjardins C.A."/>
            <person name="Dobbs E."/>
            <person name="Dukaj L."/>
            <person name="Fan L."/>
            <person name="FitzGerald M.G."/>
            <person name="French C."/>
            <person name="Gujja S."/>
            <person name="Hansen K."/>
            <person name="Keifenheim D."/>
            <person name="Levin J.Z."/>
            <person name="Mosher R.A."/>
            <person name="Mueller C.A."/>
            <person name="Pfiffner J."/>
            <person name="Priest M."/>
            <person name="Russ C."/>
            <person name="Smialowska A."/>
            <person name="Swoboda P."/>
            <person name="Sykes S.M."/>
            <person name="Vaughn M."/>
            <person name="Vengrova S."/>
            <person name="Yoder R."/>
            <person name="Zeng Q."/>
            <person name="Allshire R."/>
            <person name="Baulcombe D."/>
            <person name="Birren B.W."/>
            <person name="Brown W."/>
            <person name="Ekwall K."/>
            <person name="Kellis M."/>
            <person name="Leatherwood J."/>
            <person name="Levin H."/>
            <person name="Margalit H."/>
            <person name="Martienssen R."/>
            <person name="Nieduszynski C.A."/>
            <person name="Spatafora J.W."/>
            <person name="Friedman N."/>
            <person name="Dalgaard J.Z."/>
            <person name="Baumann P."/>
            <person name="Niki H."/>
            <person name="Regev A."/>
            <person name="Nusbaum C."/>
        </authorList>
    </citation>
    <scope>NUCLEOTIDE SEQUENCE [LARGE SCALE GENOMIC DNA]</scope>
    <source>
        <strain evidence="4">yFS275 / FY16936</strain>
    </source>
</reference>
<dbReference type="InterPro" id="IPR035980">
    <property type="entry name" value="Ribosomal_bS6_sf"/>
</dbReference>
<dbReference type="GeneID" id="7051425"/>
<protein>
    <submittedName>
        <fullName evidence="2">Ribosomal protein subunit Mrp17</fullName>
    </submittedName>
</protein>
<dbReference type="RefSeq" id="XP_002172719.1">
    <property type="nucleotide sequence ID" value="XM_002172683.2"/>
</dbReference>
<accession>B6JY08</accession>
<dbReference type="EMBL" id="KE651168">
    <property type="protein sequence ID" value="EEB06426.1"/>
    <property type="molecule type" value="Genomic_DNA"/>
</dbReference>
<dbReference type="eggNOG" id="KOG4708">
    <property type="taxonomic scope" value="Eukaryota"/>
</dbReference>
<dbReference type="HOGENOM" id="CLU_126331_2_1_1"/>
<evidence type="ECO:0000313" key="2">
    <source>
        <dbReference type="EMBL" id="EEB06426.1"/>
    </source>
</evidence>
<keyword evidence="2" id="KW-0687">Ribonucleoprotein</keyword>
<dbReference type="GO" id="GO:0006412">
    <property type="term" value="P:translation"/>
    <property type="evidence" value="ECO:0007669"/>
    <property type="project" value="InterPro"/>
</dbReference>